<comment type="catalytic activity">
    <reaction evidence="8 9">
        <text>(1S,2R)-1-C-(indol-3-yl)glycerol 3-phosphate + L-serine = D-glyceraldehyde 3-phosphate + L-tryptophan + H2O</text>
        <dbReference type="Rhea" id="RHEA:10532"/>
        <dbReference type="ChEBI" id="CHEBI:15377"/>
        <dbReference type="ChEBI" id="CHEBI:33384"/>
        <dbReference type="ChEBI" id="CHEBI:57912"/>
        <dbReference type="ChEBI" id="CHEBI:58866"/>
        <dbReference type="ChEBI" id="CHEBI:59776"/>
        <dbReference type="EC" id="4.2.1.20"/>
    </reaction>
</comment>
<dbReference type="PANTHER" id="PTHR43406:SF1">
    <property type="entry name" value="TRYPTOPHAN SYNTHASE ALPHA CHAIN, CHLOROPLASTIC"/>
    <property type="match status" value="1"/>
</dbReference>
<dbReference type="GO" id="GO:0005829">
    <property type="term" value="C:cytosol"/>
    <property type="evidence" value="ECO:0007669"/>
    <property type="project" value="TreeGrafter"/>
</dbReference>
<evidence type="ECO:0000256" key="3">
    <source>
        <dbReference type="ARBA" id="ARBA00011270"/>
    </source>
</evidence>
<dbReference type="PROSITE" id="PS00167">
    <property type="entry name" value="TRP_SYNTHASE_ALPHA"/>
    <property type="match status" value="1"/>
</dbReference>
<sequence length="274" mass="28887">MSQLSNPHRYQTLFTQLAKNNHGAFVPFVALGDPTPELSLKIIDTLVTAGADALELGIPFSDPLADGPTIQEANLRAFAGGINVEKCFEILVQVRAKHPTIPIGLLIYANLVFKGGIDNFYLRCAKAGVDSVLIADVPLSESAPFKAAALKHGIDPIFICPPNADDDVIQAIAAHGQGYTYLVSRAGVTGTENKANTPLTHLIAKLKQYGAPPAIQGFGISTPEQVSKTIQAGAAGAIAGSATVKIIAENLDNPVVMLDKLAAFVHTMKNATQR</sequence>
<dbReference type="UniPathway" id="UPA00035">
    <property type="reaction ID" value="UER00044"/>
</dbReference>
<proteinExistence type="inferred from homology"/>
<dbReference type="GO" id="GO:0004834">
    <property type="term" value="F:tryptophan synthase activity"/>
    <property type="evidence" value="ECO:0007669"/>
    <property type="project" value="UniProtKB-UniRule"/>
</dbReference>
<evidence type="ECO:0000256" key="2">
    <source>
        <dbReference type="ARBA" id="ARBA00004733"/>
    </source>
</evidence>
<evidence type="ECO:0000256" key="7">
    <source>
        <dbReference type="ARBA" id="ARBA00023239"/>
    </source>
</evidence>
<feature type="active site" description="Proton acceptor" evidence="9">
    <location>
        <position position="66"/>
    </location>
</feature>
<evidence type="ECO:0000256" key="4">
    <source>
        <dbReference type="ARBA" id="ARBA00022605"/>
    </source>
</evidence>
<protein>
    <recommendedName>
        <fullName evidence="9">Tryptophan synthase alpha chain</fullName>
        <ecNumber evidence="9">4.2.1.20</ecNumber>
    </recommendedName>
</protein>
<dbReference type="Proteomes" id="UP000278542">
    <property type="component" value="Unassembled WGS sequence"/>
</dbReference>
<evidence type="ECO:0000256" key="5">
    <source>
        <dbReference type="ARBA" id="ARBA00022822"/>
    </source>
</evidence>
<evidence type="ECO:0000256" key="1">
    <source>
        <dbReference type="ARBA" id="ARBA00003365"/>
    </source>
</evidence>
<evidence type="ECO:0000256" key="6">
    <source>
        <dbReference type="ARBA" id="ARBA00023141"/>
    </source>
</evidence>
<gene>
    <name evidence="9" type="primary">trpA</name>
    <name evidence="11" type="ORF">DES39_1363</name>
</gene>
<dbReference type="HAMAP" id="MF_00131">
    <property type="entry name" value="Trp_synth_alpha"/>
    <property type="match status" value="1"/>
</dbReference>
<dbReference type="PANTHER" id="PTHR43406">
    <property type="entry name" value="TRYPTOPHAN SYNTHASE, ALPHA CHAIN"/>
    <property type="match status" value="1"/>
</dbReference>
<comment type="subunit">
    <text evidence="3 9">Tetramer of two alpha and two beta chains.</text>
</comment>
<dbReference type="InterPro" id="IPR013785">
    <property type="entry name" value="Aldolase_TIM"/>
</dbReference>
<evidence type="ECO:0000313" key="11">
    <source>
        <dbReference type="EMBL" id="RKS85945.1"/>
    </source>
</evidence>
<keyword evidence="5 9" id="KW-0822">Tryptophan biosynthesis</keyword>
<dbReference type="RefSeq" id="WP_121145032.1">
    <property type="nucleotide sequence ID" value="NZ_RBWY01000002.1"/>
</dbReference>
<evidence type="ECO:0000313" key="12">
    <source>
        <dbReference type="Proteomes" id="UP000278542"/>
    </source>
</evidence>
<keyword evidence="4 9" id="KW-0028">Amino-acid biosynthesis</keyword>
<dbReference type="SUPFAM" id="SSF51366">
    <property type="entry name" value="Ribulose-phoshate binding barrel"/>
    <property type="match status" value="1"/>
</dbReference>
<name>A0A495REY7_9GAMM</name>
<dbReference type="EMBL" id="RBWY01000002">
    <property type="protein sequence ID" value="RKS85945.1"/>
    <property type="molecule type" value="Genomic_DNA"/>
</dbReference>
<dbReference type="CDD" id="cd04724">
    <property type="entry name" value="Tryptophan_synthase_alpha"/>
    <property type="match status" value="1"/>
</dbReference>
<comment type="caution">
    <text evidence="11">The sequence shown here is derived from an EMBL/GenBank/DDBJ whole genome shotgun (WGS) entry which is preliminary data.</text>
</comment>
<keyword evidence="6 9" id="KW-0057">Aromatic amino acid biosynthesis</keyword>
<comment type="function">
    <text evidence="1 9">The alpha subunit is responsible for the aldol cleavage of indoleglycerol phosphate to indole and glyceraldehyde 3-phosphate.</text>
</comment>
<accession>A0A495REY7</accession>
<evidence type="ECO:0000256" key="10">
    <source>
        <dbReference type="RuleBase" id="RU003662"/>
    </source>
</evidence>
<dbReference type="EC" id="4.2.1.20" evidence="9"/>
<evidence type="ECO:0000256" key="9">
    <source>
        <dbReference type="HAMAP-Rule" id="MF_00131"/>
    </source>
</evidence>
<dbReference type="AlphaFoldDB" id="A0A495REY7"/>
<reference evidence="11 12" key="1">
    <citation type="submission" date="2018-10" db="EMBL/GenBank/DDBJ databases">
        <title>Genomic Encyclopedia of Type Strains, Phase IV (KMG-IV): sequencing the most valuable type-strain genomes for metagenomic binning, comparative biology and taxonomic classification.</title>
        <authorList>
            <person name="Goeker M."/>
        </authorList>
    </citation>
    <scope>NUCLEOTIDE SEQUENCE [LARGE SCALE GENOMIC DNA]</scope>
    <source>
        <strain evidence="11 12">DSM 22228</strain>
    </source>
</reference>
<comment type="similarity">
    <text evidence="9 10">Belongs to the TrpA family.</text>
</comment>
<dbReference type="Pfam" id="PF00290">
    <property type="entry name" value="Trp_syntA"/>
    <property type="match status" value="1"/>
</dbReference>
<dbReference type="Gene3D" id="3.20.20.70">
    <property type="entry name" value="Aldolase class I"/>
    <property type="match status" value="1"/>
</dbReference>
<dbReference type="InterPro" id="IPR011060">
    <property type="entry name" value="RibuloseP-bd_barrel"/>
</dbReference>
<dbReference type="InterPro" id="IPR002028">
    <property type="entry name" value="Trp_synthase_suA"/>
</dbReference>
<dbReference type="FunFam" id="3.20.20.70:FF:000037">
    <property type="entry name" value="Tryptophan synthase alpha chain"/>
    <property type="match status" value="1"/>
</dbReference>
<dbReference type="OrthoDB" id="9804578at2"/>
<keyword evidence="12" id="KW-1185">Reference proteome</keyword>
<organism evidence="11 12">
    <name type="scientific">Orbus hercynius</name>
    <dbReference type="NCBI Taxonomy" id="593135"/>
    <lineage>
        <taxon>Bacteria</taxon>
        <taxon>Pseudomonadati</taxon>
        <taxon>Pseudomonadota</taxon>
        <taxon>Gammaproteobacteria</taxon>
        <taxon>Orbales</taxon>
        <taxon>Orbaceae</taxon>
        <taxon>Orbus</taxon>
    </lineage>
</organism>
<dbReference type="InterPro" id="IPR018204">
    <property type="entry name" value="Trp_synthase_alpha_AS"/>
</dbReference>
<feature type="active site" description="Proton acceptor" evidence="9">
    <location>
        <position position="55"/>
    </location>
</feature>
<dbReference type="NCBIfam" id="TIGR00262">
    <property type="entry name" value="trpA"/>
    <property type="match status" value="1"/>
</dbReference>
<comment type="pathway">
    <text evidence="2 9">Amino-acid biosynthesis; L-tryptophan biosynthesis; L-tryptophan from chorismate: step 5/5.</text>
</comment>
<evidence type="ECO:0000256" key="8">
    <source>
        <dbReference type="ARBA" id="ARBA00049047"/>
    </source>
</evidence>
<keyword evidence="7 9" id="KW-0456">Lyase</keyword>